<keyword evidence="1" id="KW-1185">Reference proteome</keyword>
<name>A0A1W4XM83_AGRPL</name>
<evidence type="ECO:0000313" key="2">
    <source>
        <dbReference type="RefSeq" id="XP_018333593.1"/>
    </source>
</evidence>
<dbReference type="InParanoid" id="A0A1W4XM83"/>
<dbReference type="OrthoDB" id="8027319at2759"/>
<dbReference type="KEGG" id="apln:108742775"/>
<organism evidence="1 2">
    <name type="scientific">Agrilus planipennis</name>
    <name type="common">Emerald ash borer</name>
    <name type="synonym">Agrilus marcopoli</name>
    <dbReference type="NCBI Taxonomy" id="224129"/>
    <lineage>
        <taxon>Eukaryota</taxon>
        <taxon>Metazoa</taxon>
        <taxon>Ecdysozoa</taxon>
        <taxon>Arthropoda</taxon>
        <taxon>Hexapoda</taxon>
        <taxon>Insecta</taxon>
        <taxon>Pterygota</taxon>
        <taxon>Neoptera</taxon>
        <taxon>Endopterygota</taxon>
        <taxon>Coleoptera</taxon>
        <taxon>Polyphaga</taxon>
        <taxon>Elateriformia</taxon>
        <taxon>Buprestoidea</taxon>
        <taxon>Buprestidae</taxon>
        <taxon>Agrilinae</taxon>
        <taxon>Agrilus</taxon>
    </lineage>
</organism>
<gene>
    <name evidence="2" type="primary">LOC108742775</name>
</gene>
<sequence>MATLTEEQFARLMTQLQPTNGAPQASFAQCTARCAGSRDPPLVEEFINVAFIFIKINDDDILTGLSLLLTGVAVIWWQGVKTKATTCDQAAELMRGAFAWKKPNNQLYQEIFKTAQDKSTLTDLFVCQKRALF</sequence>
<protein>
    <submittedName>
        <fullName evidence="2">Activity-regulated cytoskeleton associated protein 2-like</fullName>
    </submittedName>
</protein>
<dbReference type="GeneID" id="108742775"/>
<evidence type="ECO:0000313" key="1">
    <source>
        <dbReference type="Proteomes" id="UP000192223"/>
    </source>
</evidence>
<feature type="non-terminal residue" evidence="2">
    <location>
        <position position="133"/>
    </location>
</feature>
<reference evidence="2" key="1">
    <citation type="submission" date="2025-08" db="UniProtKB">
        <authorList>
            <consortium name="RefSeq"/>
        </authorList>
    </citation>
    <scope>IDENTIFICATION</scope>
    <source>
        <tissue evidence="2">Entire body</tissue>
    </source>
</reference>
<dbReference type="STRING" id="224129.A0A1W4XM83"/>
<dbReference type="Proteomes" id="UP000192223">
    <property type="component" value="Unplaced"/>
</dbReference>
<dbReference type="RefSeq" id="XP_018333593.1">
    <property type="nucleotide sequence ID" value="XM_018478091.1"/>
</dbReference>
<accession>A0A1W4XM83</accession>
<dbReference type="AlphaFoldDB" id="A0A1W4XM83"/>
<proteinExistence type="predicted"/>